<evidence type="ECO:0000313" key="24">
    <source>
        <dbReference type="Proteomes" id="UP000887568"/>
    </source>
</evidence>
<dbReference type="InterPro" id="IPR001254">
    <property type="entry name" value="Trypsin_dom"/>
</dbReference>
<keyword evidence="9" id="KW-0735">Signal-anchor</keyword>
<feature type="disulfide bond" evidence="14">
    <location>
        <begin position="538"/>
        <end position="553"/>
    </location>
</feature>
<feature type="disulfide bond" evidence="14">
    <location>
        <begin position="219"/>
        <end position="234"/>
    </location>
</feature>
<evidence type="ECO:0000256" key="7">
    <source>
        <dbReference type="ARBA" id="ARBA00022801"/>
    </source>
</evidence>
<keyword evidence="8 16" id="KW-0720">Serine protease</keyword>
<dbReference type="PROSITE" id="PS50287">
    <property type="entry name" value="SRCR_2"/>
    <property type="match status" value="1"/>
</dbReference>
<dbReference type="InterPro" id="IPR023415">
    <property type="entry name" value="LDLR_class-A_CS"/>
</dbReference>
<feature type="disulfide bond" evidence="14">
    <location>
        <begin position="564"/>
        <end position="582"/>
    </location>
</feature>
<feature type="disulfide bond" evidence="14">
    <location>
        <begin position="917"/>
        <end position="932"/>
    </location>
</feature>
<sequence length="1293" mass="144279">MARQDGYKYEGVAVENFKIDDEPNNTKAFEANGANVKTRQPKSPRFFKLKVVTAVLVALIILIVVIAIVLVFATRDNVKPVFRNCPRQATATVHYESEAENISASWETPTATDNSERVNLTSSHRPGDMFARGTTTNVTYRAVDPSGNEAVCTFLVSVLDCEPDEWRCDDGTCISDALVCDGVPSCADASDESLCDDCLEEDFLSPCDDTKCLPVSFVCDGIEHCDDFEDERYCDDCEENGFLSCNYGSQCFRYSDTCNNIIDCPRFRDEYNCYECASISTSQCQSLLPYNQTFYPNIFSTAEEAIDFYMDFSAIMDCHENLELFLCAYLFPECSKSGSPRYLCSDFCQEVQVACSGPYAGAHDGRELNFFCDRYPETTTGEESKLCRSPFEGCDIRWPTELDLSNGTVYDLYSPSYPMSYPSAFDCRWVFTASPGQYIIFALEDLSINDDSVFMGPGGEVDLDVASYYYRNEVRYGRWLLNITIESDQAWLQLVTGTSNVARGFHFKVFQVDAFNETCGDDEFLCDVGGCFPNTRLCDGFADCYDEKDELECEVCPYYDQVKCGDGSCIHRVAVCDDYPDCDTDEDNCTFLCHEDSSIYLNELLVCDSFNDCGNHADELVNCACVEGRQFDCGERCVPLNYLCDGTNDCADGSDEMNCTCSNWKRPCDDGACLPFWFFCDNSADCSDGSDEQDCPPCPGNYYECDNLECISADGLCDGYFDCSDRSDEAYCVGVFIECPADSFQCPSDRQCVPEQGICDGIVNCKDGEDEVDCDQAIAPQDEACGERQIELTAVDQNFTLTFPEIPGVASSCLWFITSPPDTRITVTKLKDHPTRDRMRVGHGHDPTDEGETLESYDIPVDKALVSKANKMWIKFETELTFLTFDLVLTSIKNVCPEDQKQCLSKYDTCIMSANWCDQKPDCKAGMDEIQCLRLENQGGSAQRKQGVVMVTIEGDEKYLCYDEQTWSDDVADVICNEYGYGFMNETSFEDVSTFGPITDGYYMLHEKEVSKLLSPGPKPALYKIVKHFENCPSQKVIRLSCEEQECGRQGQMPRVVSGRDVLPGEVPWMVSLSHPKRQNVDHYCGGALISNKWVITAGHCVSGFLEPKILAGTVNLTSDDGYEQVRQSKRSIPFPSYINYNYNDIALLELEVPVSISDRVRPVCLPPRNDSHLTAEGSSASVSGWGGTVPFGYTPHILQTARATIINTENCKNFEDISYVNERVVCCMNQYGEQNSCKGDSGGPLTVSDAGKWYQIGLVSRGGTPSCSAPRQVVVYSRLAQFLDFIEKYVKG</sequence>
<name>A0A914A384_PATMI</name>
<dbReference type="OMA" id="EKYLCYD"/>
<keyword evidence="6" id="KW-0677">Repeat</keyword>
<feature type="disulfide bond" evidence="14">
    <location>
        <begin position="705"/>
        <end position="723"/>
    </location>
</feature>
<evidence type="ECO:0000256" key="13">
    <source>
        <dbReference type="PROSITE-ProRule" id="PRU00090"/>
    </source>
</evidence>
<dbReference type="GO" id="GO:0005576">
    <property type="term" value="C:extracellular region"/>
    <property type="evidence" value="ECO:0007669"/>
    <property type="project" value="UniProtKB-SubCell"/>
</dbReference>
<dbReference type="EnsemblMetazoa" id="XM_038202202.1">
    <property type="protein sequence ID" value="XP_038058130.1"/>
    <property type="gene ID" value="LOC119729587"/>
</dbReference>
<dbReference type="PROSITE" id="PS50825">
    <property type="entry name" value="HYR"/>
    <property type="match status" value="1"/>
</dbReference>
<dbReference type="CDD" id="cd00041">
    <property type="entry name" value="CUB"/>
    <property type="match status" value="1"/>
</dbReference>
<keyword evidence="3" id="KW-0964">Secreted</keyword>
<keyword evidence="17" id="KW-1133">Transmembrane helix</keyword>
<keyword evidence="4 16" id="KW-0645">Protease</keyword>
<keyword evidence="17" id="KW-0812">Transmembrane</keyword>
<dbReference type="InterPro" id="IPR036790">
    <property type="entry name" value="Frizzled_dom_sf"/>
</dbReference>
<feature type="domain" description="FZ" evidence="19">
    <location>
        <begin position="271"/>
        <end position="390"/>
    </location>
</feature>
<evidence type="ECO:0000259" key="21">
    <source>
        <dbReference type="PROSITE" id="PS50287"/>
    </source>
</evidence>
<dbReference type="FunFam" id="2.40.10.10:FF:000146">
    <property type="entry name" value="Serine protease 53"/>
    <property type="match status" value="1"/>
</dbReference>
<dbReference type="GO" id="GO:0004252">
    <property type="term" value="F:serine-type endopeptidase activity"/>
    <property type="evidence" value="ECO:0007669"/>
    <property type="project" value="InterPro"/>
</dbReference>
<feature type="disulfide bond" evidence="14">
    <location>
        <begin position="661"/>
        <end position="673"/>
    </location>
</feature>
<dbReference type="GeneID" id="119729587"/>
<dbReference type="SMART" id="SM00042">
    <property type="entry name" value="CUB"/>
    <property type="match status" value="1"/>
</dbReference>
<dbReference type="InterPro" id="IPR002172">
    <property type="entry name" value="LDrepeatLR_classA_rpt"/>
</dbReference>
<feature type="domain" description="SRCR" evidence="21">
    <location>
        <begin position="933"/>
        <end position="1059"/>
    </location>
</feature>
<dbReference type="GO" id="GO:0007340">
    <property type="term" value="P:acrosome reaction"/>
    <property type="evidence" value="ECO:0007669"/>
    <property type="project" value="TreeGrafter"/>
</dbReference>
<dbReference type="PROSITE" id="PS00135">
    <property type="entry name" value="TRYPSIN_SER"/>
    <property type="match status" value="1"/>
</dbReference>
<dbReference type="Pfam" id="PF00431">
    <property type="entry name" value="CUB"/>
    <property type="match status" value="1"/>
</dbReference>
<comment type="caution">
    <text evidence="15">Lacks conserved residue(s) required for the propagation of feature annotation.</text>
</comment>
<evidence type="ECO:0000259" key="20">
    <source>
        <dbReference type="PROSITE" id="PS50240"/>
    </source>
</evidence>
<dbReference type="PANTHER" id="PTHR24252:SF7">
    <property type="entry name" value="HYALIN"/>
    <property type="match status" value="1"/>
</dbReference>
<dbReference type="PROSITE" id="PS00134">
    <property type="entry name" value="TRYPSIN_HIS"/>
    <property type="match status" value="1"/>
</dbReference>
<dbReference type="Gene3D" id="2.60.120.290">
    <property type="entry name" value="Spermadhesin, CUB domain"/>
    <property type="match status" value="1"/>
</dbReference>
<dbReference type="SUPFAM" id="SSF50494">
    <property type="entry name" value="Trypsin-like serine proteases"/>
    <property type="match status" value="1"/>
</dbReference>
<feature type="disulfide bond" evidence="14">
    <location>
        <begin position="526"/>
        <end position="544"/>
    </location>
</feature>
<dbReference type="PROSITE" id="PS50240">
    <property type="entry name" value="TRYPSIN_DOM"/>
    <property type="match status" value="1"/>
</dbReference>
<evidence type="ECO:0000256" key="16">
    <source>
        <dbReference type="RuleBase" id="RU363034"/>
    </source>
</evidence>
<evidence type="ECO:0000256" key="5">
    <source>
        <dbReference type="ARBA" id="ARBA00022729"/>
    </source>
</evidence>
<dbReference type="CDD" id="cd00112">
    <property type="entry name" value="LDLa"/>
    <property type="match status" value="9"/>
</dbReference>
<dbReference type="InterPro" id="IPR001190">
    <property type="entry name" value="SRCR"/>
</dbReference>
<dbReference type="InterPro" id="IPR018114">
    <property type="entry name" value="TRYPSIN_HIS"/>
</dbReference>
<evidence type="ECO:0000256" key="10">
    <source>
        <dbReference type="ARBA" id="ARBA00023145"/>
    </source>
</evidence>
<dbReference type="PROSITE" id="PS50068">
    <property type="entry name" value="LDLRA_2"/>
    <property type="match status" value="9"/>
</dbReference>
<feature type="disulfide bond" evidence="14">
    <location>
        <begin position="759"/>
        <end position="774"/>
    </location>
</feature>
<comment type="subcellular location">
    <subcellularLocation>
        <location evidence="1">Cell membrane</location>
        <topology evidence="1">Single-pass type II membrane protein</topology>
    </subcellularLocation>
    <subcellularLocation>
        <location evidence="2">Secreted</location>
    </subcellularLocation>
</comment>
<dbReference type="PROSITE" id="PS01209">
    <property type="entry name" value="LDLRA_1"/>
    <property type="match status" value="1"/>
</dbReference>
<dbReference type="OrthoDB" id="7863416at2759"/>
<dbReference type="InterPro" id="IPR033116">
    <property type="entry name" value="TRYPSIN_SER"/>
</dbReference>
<feature type="disulfide bond" evidence="14">
    <location>
        <begin position="698"/>
        <end position="710"/>
    </location>
</feature>
<keyword evidence="10" id="KW-0865">Zymogen</keyword>
<feature type="domain" description="HYR" evidence="22">
    <location>
        <begin position="75"/>
        <end position="160"/>
    </location>
</feature>
<dbReference type="InterPro" id="IPR043504">
    <property type="entry name" value="Peptidase_S1_PA_chymotrypsin"/>
</dbReference>
<evidence type="ECO:0000259" key="18">
    <source>
        <dbReference type="PROSITE" id="PS01180"/>
    </source>
</evidence>
<feature type="disulfide bond" evidence="14">
    <location>
        <begin position="717"/>
        <end position="732"/>
    </location>
</feature>
<dbReference type="Pfam" id="PF00089">
    <property type="entry name" value="Trypsin"/>
    <property type="match status" value="1"/>
</dbReference>
<dbReference type="SUPFAM" id="SSF57424">
    <property type="entry name" value="LDL receptor-like module"/>
    <property type="match status" value="7"/>
</dbReference>
<feature type="disulfide bond" evidence="14">
    <location>
        <begin position="519"/>
        <end position="531"/>
    </location>
</feature>
<dbReference type="InterPro" id="IPR000859">
    <property type="entry name" value="CUB_dom"/>
</dbReference>
<dbReference type="Gene3D" id="2.40.10.10">
    <property type="entry name" value="Trypsin-like serine proteases"/>
    <property type="match status" value="1"/>
</dbReference>
<dbReference type="InterPro" id="IPR036772">
    <property type="entry name" value="SRCR-like_dom_sf"/>
</dbReference>
<evidence type="ECO:0000256" key="3">
    <source>
        <dbReference type="ARBA" id="ARBA00022525"/>
    </source>
</evidence>
<feature type="disulfide bond" evidence="13">
    <location>
        <begin position="348"/>
        <end position="372"/>
    </location>
</feature>
<dbReference type="SUPFAM" id="SSF56487">
    <property type="entry name" value="SRCR-like"/>
    <property type="match status" value="1"/>
</dbReference>
<evidence type="ECO:0000256" key="8">
    <source>
        <dbReference type="ARBA" id="ARBA00022825"/>
    </source>
</evidence>
<feature type="disulfide bond" evidence="14">
    <location>
        <begin position="680"/>
        <end position="695"/>
    </location>
</feature>
<dbReference type="InterPro" id="IPR020067">
    <property type="entry name" value="Frizzled_dom"/>
</dbReference>
<dbReference type="InterPro" id="IPR009003">
    <property type="entry name" value="Peptidase_S1_PA"/>
</dbReference>
<evidence type="ECO:0000256" key="4">
    <source>
        <dbReference type="ARBA" id="ARBA00022670"/>
    </source>
</evidence>
<dbReference type="PRINTS" id="PR00261">
    <property type="entry name" value="LDLRECEPTOR"/>
</dbReference>
<dbReference type="GO" id="GO:0006508">
    <property type="term" value="P:proteolysis"/>
    <property type="evidence" value="ECO:0007669"/>
    <property type="project" value="UniProtKB-KW"/>
</dbReference>
<feature type="disulfide bond" evidence="14">
    <location>
        <begin position="180"/>
        <end position="195"/>
    </location>
</feature>
<dbReference type="InterPro" id="IPR036055">
    <property type="entry name" value="LDL_receptor-like_sf"/>
</dbReference>
<dbReference type="SMART" id="SM00063">
    <property type="entry name" value="FRI"/>
    <property type="match status" value="1"/>
</dbReference>
<feature type="disulfide bond" evidence="14">
    <location>
        <begin position="161"/>
        <end position="173"/>
    </location>
</feature>
<keyword evidence="24" id="KW-1185">Reference proteome</keyword>
<dbReference type="Pfam" id="PF00057">
    <property type="entry name" value="Ldl_recept_a"/>
    <property type="match status" value="6"/>
</dbReference>
<dbReference type="SUPFAM" id="SSF63501">
    <property type="entry name" value="Frizzled cysteine-rich domain"/>
    <property type="match status" value="1"/>
</dbReference>
<feature type="domain" description="Peptidase S1" evidence="20">
    <location>
        <begin position="1056"/>
        <end position="1292"/>
    </location>
</feature>
<dbReference type="CDD" id="cd00190">
    <property type="entry name" value="Tryp_SPc"/>
    <property type="match status" value="1"/>
</dbReference>
<keyword evidence="17" id="KW-0472">Membrane</keyword>
<dbReference type="Gene3D" id="4.10.400.10">
    <property type="entry name" value="Low-density Lipoprotein Receptor"/>
    <property type="match status" value="8"/>
</dbReference>
<feature type="disulfide bond" evidence="14">
    <location>
        <begin position="625"/>
        <end position="637"/>
    </location>
</feature>
<feature type="transmembrane region" description="Helical" evidence="17">
    <location>
        <begin position="49"/>
        <end position="73"/>
    </location>
</feature>
<dbReference type="GO" id="GO:0005886">
    <property type="term" value="C:plasma membrane"/>
    <property type="evidence" value="ECO:0007669"/>
    <property type="project" value="UniProtKB-SubCell"/>
</dbReference>
<dbReference type="Gene3D" id="1.10.2000.10">
    <property type="entry name" value="Frizzled cysteine-rich domain"/>
    <property type="match status" value="1"/>
</dbReference>
<feature type="disulfide bond" evidence="14">
    <location>
        <begin position="644"/>
        <end position="659"/>
    </location>
</feature>
<dbReference type="SMART" id="SM00020">
    <property type="entry name" value="Tryp_SPc"/>
    <property type="match status" value="1"/>
</dbReference>
<evidence type="ECO:0000256" key="15">
    <source>
        <dbReference type="PROSITE-ProRule" id="PRU00196"/>
    </source>
</evidence>
<organism evidence="23 24">
    <name type="scientific">Patiria miniata</name>
    <name type="common">Bat star</name>
    <name type="synonym">Asterina miniata</name>
    <dbReference type="NCBI Taxonomy" id="46514"/>
    <lineage>
        <taxon>Eukaryota</taxon>
        <taxon>Metazoa</taxon>
        <taxon>Echinodermata</taxon>
        <taxon>Eleutherozoa</taxon>
        <taxon>Asterozoa</taxon>
        <taxon>Asteroidea</taxon>
        <taxon>Valvatacea</taxon>
        <taxon>Valvatida</taxon>
        <taxon>Asterinidae</taxon>
        <taxon>Patiria</taxon>
    </lineage>
</organism>
<keyword evidence="11 14" id="KW-1015">Disulfide bond</keyword>
<keyword evidence="12" id="KW-0325">Glycoprotein</keyword>
<evidence type="ECO:0000256" key="11">
    <source>
        <dbReference type="ARBA" id="ARBA00023157"/>
    </source>
</evidence>
<feature type="disulfide bond" evidence="14">
    <location>
        <begin position="207"/>
        <end position="225"/>
    </location>
</feature>
<dbReference type="PANTHER" id="PTHR24252">
    <property type="entry name" value="ACROSIN-RELATED"/>
    <property type="match status" value="1"/>
</dbReference>
<evidence type="ECO:0000256" key="2">
    <source>
        <dbReference type="ARBA" id="ARBA00004613"/>
    </source>
</evidence>
<feature type="domain" description="CUB" evidence="18">
    <location>
        <begin position="394"/>
        <end position="512"/>
    </location>
</feature>
<dbReference type="CDD" id="cd07066">
    <property type="entry name" value="CRD_FZ"/>
    <property type="match status" value="1"/>
</dbReference>
<evidence type="ECO:0000256" key="12">
    <source>
        <dbReference type="ARBA" id="ARBA00023180"/>
    </source>
</evidence>
<dbReference type="SUPFAM" id="SSF49854">
    <property type="entry name" value="Spermadhesin, CUB domain"/>
    <property type="match status" value="2"/>
</dbReference>
<evidence type="ECO:0000259" key="22">
    <source>
        <dbReference type="PROSITE" id="PS50825"/>
    </source>
</evidence>
<dbReference type="Proteomes" id="UP000887568">
    <property type="component" value="Unplaced"/>
</dbReference>
<protein>
    <submittedName>
        <fullName evidence="23">Uncharacterized protein</fullName>
    </submittedName>
</protein>
<reference evidence="23" key="1">
    <citation type="submission" date="2022-11" db="UniProtKB">
        <authorList>
            <consortium name="EnsemblMetazoa"/>
        </authorList>
    </citation>
    <scope>IDENTIFICATION</scope>
</reference>
<evidence type="ECO:0000256" key="14">
    <source>
        <dbReference type="PROSITE-ProRule" id="PRU00124"/>
    </source>
</evidence>
<evidence type="ECO:0000259" key="19">
    <source>
        <dbReference type="PROSITE" id="PS50038"/>
    </source>
</evidence>
<evidence type="ECO:0000256" key="9">
    <source>
        <dbReference type="ARBA" id="ARBA00022968"/>
    </source>
</evidence>
<evidence type="ECO:0000256" key="6">
    <source>
        <dbReference type="ARBA" id="ARBA00022737"/>
    </source>
</evidence>
<evidence type="ECO:0000256" key="17">
    <source>
        <dbReference type="SAM" id="Phobius"/>
    </source>
</evidence>
<dbReference type="Pfam" id="PF01392">
    <property type="entry name" value="Fz"/>
    <property type="match status" value="1"/>
</dbReference>
<keyword evidence="7 16" id="KW-0378">Hydrolase</keyword>
<accession>A0A914A384</accession>
<keyword evidence="5" id="KW-0732">Signal</keyword>
<dbReference type="InterPro" id="IPR035914">
    <property type="entry name" value="Sperma_CUB_dom_sf"/>
</dbReference>
<evidence type="ECO:0000256" key="1">
    <source>
        <dbReference type="ARBA" id="ARBA00004401"/>
    </source>
</evidence>
<feature type="disulfide bond" evidence="14">
    <location>
        <begin position="168"/>
        <end position="186"/>
    </location>
</feature>
<evidence type="ECO:0000313" key="23">
    <source>
        <dbReference type="EnsemblMetazoa" id="XP_038058130.1"/>
    </source>
</evidence>
<dbReference type="PROSITE" id="PS50038">
    <property type="entry name" value="FZ"/>
    <property type="match status" value="1"/>
</dbReference>
<dbReference type="RefSeq" id="XP_038058130.1">
    <property type="nucleotide sequence ID" value="XM_038202202.1"/>
</dbReference>
<proteinExistence type="predicted"/>
<dbReference type="PROSITE" id="PS01180">
    <property type="entry name" value="CUB"/>
    <property type="match status" value="1"/>
</dbReference>
<feature type="disulfide bond" evidence="14">
    <location>
        <begin position="668"/>
        <end position="686"/>
    </location>
</feature>
<dbReference type="InterPro" id="IPR003410">
    <property type="entry name" value="HYR_dom"/>
</dbReference>
<dbReference type="SMART" id="SM00192">
    <property type="entry name" value="LDLa"/>
    <property type="match status" value="11"/>
</dbReference>
<dbReference type="Pfam" id="PF02494">
    <property type="entry name" value="HYR"/>
    <property type="match status" value="1"/>
</dbReference>